<sequence length="449" mass="48627">MGNKETLRISTRFGWGIGTLTVSLMFQATGLLLLFYLTDVVKIPAATAGLLIGLAKIYDAFTDPIMGRISDRTKTPWGKRRPYVLLGTLLCAGSFILLFNLATFADSPNIIIIILAALLLNATGYTIFNVPYLAMPAEMTSDYHVRTNLMSFRVMAVAVGQIGGSAGGPALILYFGDGINMTNSFGYTGMANILALIMVAAGLTCFWMTRKASFVESSIAHQGSRSSFFEQFKTAFSVRPFAILLGIKITQLTGFAIFLGSLPYLFSRIMLASNDLKFYFLVQGTVMFASQPLWVYMVGKIGKKNGYYLASLLWGVGGLSWMMVAEGEPTIGIIIRGVLLGLGAGGLLLVGQSMLPDTMQYDYQKTGIRREGIFAGVYTTVEKISFAIGPALLGLIIGYAGYDASAETLSDNVRLVIYLCAGGLPVASLIISCLLMILYNLNVQTFKEE</sequence>
<keyword evidence="3" id="KW-1003">Cell membrane</keyword>
<feature type="transmembrane region" description="Helical" evidence="7">
    <location>
        <begin position="306"/>
        <end position="324"/>
    </location>
</feature>
<dbReference type="PANTHER" id="PTHR11328:SF24">
    <property type="entry name" value="MAJOR FACILITATOR SUPERFAMILY (MFS) PROFILE DOMAIN-CONTAINING PROTEIN"/>
    <property type="match status" value="1"/>
</dbReference>
<feature type="transmembrane region" description="Helical" evidence="7">
    <location>
        <begin position="187"/>
        <end position="208"/>
    </location>
</feature>
<evidence type="ECO:0000259" key="8">
    <source>
        <dbReference type="PROSITE" id="PS50850"/>
    </source>
</evidence>
<evidence type="ECO:0000256" key="7">
    <source>
        <dbReference type="SAM" id="Phobius"/>
    </source>
</evidence>
<dbReference type="GO" id="GO:0005886">
    <property type="term" value="C:plasma membrane"/>
    <property type="evidence" value="ECO:0007669"/>
    <property type="project" value="UniProtKB-SubCell"/>
</dbReference>
<keyword evidence="5 7" id="KW-1133">Transmembrane helix</keyword>
<feature type="transmembrane region" description="Helical" evidence="7">
    <location>
        <begin position="12"/>
        <end position="37"/>
    </location>
</feature>
<dbReference type="GO" id="GO:0008643">
    <property type="term" value="P:carbohydrate transport"/>
    <property type="evidence" value="ECO:0007669"/>
    <property type="project" value="InterPro"/>
</dbReference>
<dbReference type="InterPro" id="IPR020846">
    <property type="entry name" value="MFS_dom"/>
</dbReference>
<dbReference type="GO" id="GO:0015293">
    <property type="term" value="F:symporter activity"/>
    <property type="evidence" value="ECO:0007669"/>
    <property type="project" value="InterPro"/>
</dbReference>
<protein>
    <recommendedName>
        <fullName evidence="8">Major facilitator superfamily (MFS) profile domain-containing protein</fullName>
    </recommendedName>
</protein>
<dbReference type="CDD" id="cd17332">
    <property type="entry name" value="MFS_MelB_like"/>
    <property type="match status" value="1"/>
</dbReference>
<dbReference type="SUPFAM" id="SSF103473">
    <property type="entry name" value="MFS general substrate transporter"/>
    <property type="match status" value="1"/>
</dbReference>
<reference evidence="9" key="1">
    <citation type="submission" date="2018-05" db="EMBL/GenBank/DDBJ databases">
        <authorList>
            <person name="Lanie J.A."/>
            <person name="Ng W.-L."/>
            <person name="Kazmierczak K.M."/>
            <person name="Andrzejewski T.M."/>
            <person name="Davidsen T.M."/>
            <person name="Wayne K.J."/>
            <person name="Tettelin H."/>
            <person name="Glass J.I."/>
            <person name="Rusch D."/>
            <person name="Podicherti R."/>
            <person name="Tsui H.-C.T."/>
            <person name="Winkler M.E."/>
        </authorList>
    </citation>
    <scope>NUCLEOTIDE SEQUENCE</scope>
</reference>
<comment type="subcellular location">
    <subcellularLocation>
        <location evidence="1">Cell membrane</location>
        <topology evidence="1">Multi-pass membrane protein</topology>
    </subcellularLocation>
</comment>
<feature type="transmembrane region" description="Helical" evidence="7">
    <location>
        <begin position="372"/>
        <end position="400"/>
    </location>
</feature>
<dbReference type="PROSITE" id="PS50850">
    <property type="entry name" value="MFS"/>
    <property type="match status" value="1"/>
</dbReference>
<evidence type="ECO:0000256" key="3">
    <source>
        <dbReference type="ARBA" id="ARBA00022475"/>
    </source>
</evidence>
<proteinExistence type="predicted"/>
<dbReference type="EMBL" id="UINC01012136">
    <property type="protein sequence ID" value="SVA53172.1"/>
    <property type="molecule type" value="Genomic_DNA"/>
</dbReference>
<feature type="transmembrane region" description="Helical" evidence="7">
    <location>
        <begin position="82"/>
        <end position="104"/>
    </location>
</feature>
<evidence type="ECO:0000313" key="9">
    <source>
        <dbReference type="EMBL" id="SVA53172.1"/>
    </source>
</evidence>
<feature type="transmembrane region" description="Helical" evidence="7">
    <location>
        <begin position="330"/>
        <end position="351"/>
    </location>
</feature>
<evidence type="ECO:0000256" key="4">
    <source>
        <dbReference type="ARBA" id="ARBA00022692"/>
    </source>
</evidence>
<accession>A0A381WL67</accession>
<evidence type="ECO:0000256" key="2">
    <source>
        <dbReference type="ARBA" id="ARBA00022448"/>
    </source>
</evidence>
<dbReference type="AlphaFoldDB" id="A0A381WL67"/>
<dbReference type="Gene3D" id="1.20.1250.20">
    <property type="entry name" value="MFS general substrate transporter like domains"/>
    <property type="match status" value="2"/>
</dbReference>
<dbReference type="InterPro" id="IPR036259">
    <property type="entry name" value="MFS_trans_sf"/>
</dbReference>
<gene>
    <name evidence="9" type="ORF">METZ01_LOCUS106026</name>
</gene>
<keyword evidence="2" id="KW-0813">Transport</keyword>
<dbReference type="PROSITE" id="PS00872">
    <property type="entry name" value="NA_GALACTOSIDE_SYMP"/>
    <property type="match status" value="1"/>
</dbReference>
<feature type="transmembrane region" description="Helical" evidence="7">
    <location>
        <begin position="43"/>
        <end position="61"/>
    </location>
</feature>
<keyword evidence="6 7" id="KW-0472">Membrane</keyword>
<organism evidence="9">
    <name type="scientific">marine metagenome</name>
    <dbReference type="NCBI Taxonomy" id="408172"/>
    <lineage>
        <taxon>unclassified sequences</taxon>
        <taxon>metagenomes</taxon>
        <taxon>ecological metagenomes</taxon>
    </lineage>
</organism>
<evidence type="ECO:0000256" key="1">
    <source>
        <dbReference type="ARBA" id="ARBA00004651"/>
    </source>
</evidence>
<evidence type="ECO:0000256" key="5">
    <source>
        <dbReference type="ARBA" id="ARBA00022989"/>
    </source>
</evidence>
<feature type="transmembrane region" description="Helical" evidence="7">
    <location>
        <begin position="278"/>
        <end position="299"/>
    </location>
</feature>
<feature type="transmembrane region" description="Helical" evidence="7">
    <location>
        <begin position="241"/>
        <end position="266"/>
    </location>
</feature>
<feature type="transmembrane region" description="Helical" evidence="7">
    <location>
        <begin position="110"/>
        <end position="133"/>
    </location>
</feature>
<keyword evidence="4 7" id="KW-0812">Transmembrane</keyword>
<feature type="transmembrane region" description="Helical" evidence="7">
    <location>
        <begin position="154"/>
        <end position="175"/>
    </location>
</feature>
<evidence type="ECO:0000256" key="6">
    <source>
        <dbReference type="ARBA" id="ARBA00023136"/>
    </source>
</evidence>
<feature type="domain" description="Major facilitator superfamily (MFS) profile" evidence="8">
    <location>
        <begin position="7"/>
        <end position="440"/>
    </location>
</feature>
<dbReference type="InterPro" id="IPR018043">
    <property type="entry name" value="Na/Gal_symport_CS"/>
</dbReference>
<dbReference type="InterPro" id="IPR039672">
    <property type="entry name" value="MFS_2"/>
</dbReference>
<name>A0A381WL67_9ZZZZ</name>
<dbReference type="PANTHER" id="PTHR11328">
    <property type="entry name" value="MAJOR FACILITATOR SUPERFAMILY DOMAIN-CONTAINING PROTEIN"/>
    <property type="match status" value="1"/>
</dbReference>
<feature type="transmembrane region" description="Helical" evidence="7">
    <location>
        <begin position="415"/>
        <end position="439"/>
    </location>
</feature>
<dbReference type="GO" id="GO:0006814">
    <property type="term" value="P:sodium ion transport"/>
    <property type="evidence" value="ECO:0007669"/>
    <property type="project" value="InterPro"/>
</dbReference>
<dbReference type="Pfam" id="PF13347">
    <property type="entry name" value="MFS_2"/>
    <property type="match status" value="1"/>
</dbReference>